<evidence type="ECO:0000313" key="2">
    <source>
        <dbReference type="Proteomes" id="UP001164250"/>
    </source>
</evidence>
<comment type="caution">
    <text evidence="1">The sequence shown here is derived from an EMBL/GenBank/DDBJ whole genome shotgun (WGS) entry which is preliminary data.</text>
</comment>
<organism evidence="1 2">
    <name type="scientific">Pistacia atlantica</name>
    <dbReference type="NCBI Taxonomy" id="434234"/>
    <lineage>
        <taxon>Eukaryota</taxon>
        <taxon>Viridiplantae</taxon>
        <taxon>Streptophyta</taxon>
        <taxon>Embryophyta</taxon>
        <taxon>Tracheophyta</taxon>
        <taxon>Spermatophyta</taxon>
        <taxon>Magnoliopsida</taxon>
        <taxon>eudicotyledons</taxon>
        <taxon>Gunneridae</taxon>
        <taxon>Pentapetalae</taxon>
        <taxon>rosids</taxon>
        <taxon>malvids</taxon>
        <taxon>Sapindales</taxon>
        <taxon>Anacardiaceae</taxon>
        <taxon>Pistacia</taxon>
    </lineage>
</organism>
<evidence type="ECO:0000313" key="1">
    <source>
        <dbReference type="EMBL" id="KAJ0094371.1"/>
    </source>
</evidence>
<sequence length="348" mass="38806">MSGEGKVVCVTGASGFIASWLVKLLLERGYTVKATVRNPDDPKIKHLHELDGAKERLHLFKANLLEEGPFDSAVDGCEGVFHTASPVTMSANDPQVMIIPYISVSSFRCMHTTFNIFSSIFQAELIDPAVKGTLNVLRSCAKVQSIKRVVITSSVVSALFNGKPLNPDVVVDDTWFSDPSFCKESKLWYHLSKTLAEEAAWRFAKEKGIDLVTLHPGFVIGPILQSTLNFSVEMIFNLINGVQTFPSPYRLVDVRDVAYAHIQALEVPTASGRYLLVGRVTQLCEVLKVLHEHYPTFNLPEKFKDVKNEPTYQVSNEKAKSLGISFRTWEVSLQDTVESFKEKGFLSF</sequence>
<dbReference type="Proteomes" id="UP001164250">
    <property type="component" value="Chromosome 6"/>
</dbReference>
<reference evidence="2" key="1">
    <citation type="journal article" date="2023" name="G3 (Bethesda)">
        <title>Genome assembly and association tests identify interacting loci associated with vigor, precocity, and sex in interspecific pistachio rootstocks.</title>
        <authorList>
            <person name="Palmer W."/>
            <person name="Jacygrad E."/>
            <person name="Sagayaradj S."/>
            <person name="Cavanaugh K."/>
            <person name="Han R."/>
            <person name="Bertier L."/>
            <person name="Beede B."/>
            <person name="Kafkas S."/>
            <person name="Golino D."/>
            <person name="Preece J."/>
            <person name="Michelmore R."/>
        </authorList>
    </citation>
    <scope>NUCLEOTIDE SEQUENCE [LARGE SCALE GENOMIC DNA]</scope>
</reference>
<protein>
    <submittedName>
        <fullName evidence="1">Uncharacterized protein</fullName>
    </submittedName>
</protein>
<gene>
    <name evidence="1" type="ORF">Patl1_17148</name>
</gene>
<dbReference type="EMBL" id="CM047902">
    <property type="protein sequence ID" value="KAJ0094371.1"/>
    <property type="molecule type" value="Genomic_DNA"/>
</dbReference>
<name>A0ACC1B651_9ROSI</name>
<proteinExistence type="predicted"/>
<accession>A0ACC1B651</accession>
<keyword evidence="2" id="KW-1185">Reference proteome</keyword>